<protein>
    <submittedName>
        <fullName evidence="1">Uncharacterized protein</fullName>
    </submittedName>
</protein>
<gene>
    <name evidence="1" type="ORF">LVIROSA_LOCUS4493</name>
</gene>
<keyword evidence="2" id="KW-1185">Reference proteome</keyword>
<dbReference type="PANTHER" id="PTHR16083">
    <property type="entry name" value="LEUCINE RICH REPEAT CONTAINING PROTEIN"/>
    <property type="match status" value="1"/>
</dbReference>
<dbReference type="EMBL" id="CAKMRJ010000002">
    <property type="protein sequence ID" value="CAH1416746.1"/>
    <property type="molecule type" value="Genomic_DNA"/>
</dbReference>
<reference evidence="1 2" key="1">
    <citation type="submission" date="2022-01" db="EMBL/GenBank/DDBJ databases">
        <authorList>
            <person name="Xiong W."/>
            <person name="Schranz E."/>
        </authorList>
    </citation>
    <scope>NUCLEOTIDE SEQUENCE [LARGE SCALE GENOMIC DNA]</scope>
</reference>
<sequence length="318" mass="37019">MNNLTHQDYPTEGYLQLFHNFQELGSLRKLELSWCDLGDEHIDIGSGVWELPNLQELNLKGNKFSRLNFHRLRLPRLKWLNVSYCSKLVELSEIPSSIAVVIADDCSSLVTFGDISNCKWLWKLSLRESYVVNPRDGETLLDSMLQGNAIKDHFISAALQHQISKKLAYDWYNDFCGFLIRIVTNNKLPDINVILTHEVDEKDSRFEIWQPHESYEAPEREYDFKVQTYVGYVTFSSLRQTTSLNSSYNIISFSIENTLTWRSFGVLGLVPRDRTDDPVQTTNVATDSSEYWNDELDIRKAFTIQHDLYSFIQILWQP</sequence>
<dbReference type="Proteomes" id="UP001157418">
    <property type="component" value="Unassembled WGS sequence"/>
</dbReference>
<dbReference type="SUPFAM" id="SSF52047">
    <property type="entry name" value="RNI-like"/>
    <property type="match status" value="1"/>
</dbReference>
<organism evidence="1 2">
    <name type="scientific">Lactuca virosa</name>
    <dbReference type="NCBI Taxonomy" id="75947"/>
    <lineage>
        <taxon>Eukaryota</taxon>
        <taxon>Viridiplantae</taxon>
        <taxon>Streptophyta</taxon>
        <taxon>Embryophyta</taxon>
        <taxon>Tracheophyta</taxon>
        <taxon>Spermatophyta</taxon>
        <taxon>Magnoliopsida</taxon>
        <taxon>eudicotyledons</taxon>
        <taxon>Gunneridae</taxon>
        <taxon>Pentapetalae</taxon>
        <taxon>asterids</taxon>
        <taxon>campanulids</taxon>
        <taxon>Asterales</taxon>
        <taxon>Asteraceae</taxon>
        <taxon>Cichorioideae</taxon>
        <taxon>Cichorieae</taxon>
        <taxon>Lactucinae</taxon>
        <taxon>Lactuca</taxon>
    </lineage>
</organism>
<comment type="caution">
    <text evidence="1">The sequence shown here is derived from an EMBL/GenBank/DDBJ whole genome shotgun (WGS) entry which is preliminary data.</text>
</comment>
<dbReference type="PANTHER" id="PTHR16083:SF69">
    <property type="entry name" value="LEUCINE-RICH REPEAT DOMAIN SUPERFAMILY"/>
    <property type="match status" value="1"/>
</dbReference>
<dbReference type="Gene3D" id="3.80.10.10">
    <property type="entry name" value="Ribonuclease Inhibitor"/>
    <property type="match status" value="1"/>
</dbReference>
<evidence type="ECO:0000313" key="1">
    <source>
        <dbReference type="EMBL" id="CAH1416746.1"/>
    </source>
</evidence>
<dbReference type="AlphaFoldDB" id="A0AAU9LTZ1"/>
<name>A0AAU9LTZ1_9ASTR</name>
<evidence type="ECO:0000313" key="2">
    <source>
        <dbReference type="Proteomes" id="UP001157418"/>
    </source>
</evidence>
<accession>A0AAU9LTZ1</accession>
<proteinExistence type="predicted"/>
<dbReference type="InterPro" id="IPR032675">
    <property type="entry name" value="LRR_dom_sf"/>
</dbReference>